<name>A0A9Q8LFS4_PASFU</name>
<reference evidence="2" key="2">
    <citation type="journal article" date="2022" name="Microb. Genom.">
        <title>A chromosome-scale genome assembly of the tomato pathogen Cladosporium fulvum reveals a compartmentalized genome architecture and the presence of a dispensable chromosome.</title>
        <authorList>
            <person name="Zaccaron A.Z."/>
            <person name="Chen L.H."/>
            <person name="Samaras A."/>
            <person name="Stergiopoulos I."/>
        </authorList>
    </citation>
    <scope>NUCLEOTIDE SEQUENCE</scope>
    <source>
        <strain evidence="2">Race5_Kim</strain>
    </source>
</reference>
<evidence type="ECO:0000256" key="1">
    <source>
        <dbReference type="SAM" id="MobiDB-lite"/>
    </source>
</evidence>
<gene>
    <name evidence="2" type="ORF">CLAFUR5_05207</name>
</gene>
<dbReference type="KEGG" id="ffu:CLAFUR5_05207"/>
<feature type="region of interest" description="Disordered" evidence="1">
    <location>
        <begin position="13"/>
        <end position="35"/>
    </location>
</feature>
<feature type="compositionally biased region" description="Low complexity" evidence="1">
    <location>
        <begin position="66"/>
        <end position="81"/>
    </location>
</feature>
<dbReference type="OMA" id="HPAFRHW"/>
<proteinExistence type="predicted"/>
<feature type="compositionally biased region" description="Basic and acidic residues" evidence="1">
    <location>
        <begin position="51"/>
        <end position="60"/>
    </location>
</feature>
<feature type="region of interest" description="Disordered" evidence="1">
    <location>
        <begin position="47"/>
        <end position="120"/>
    </location>
</feature>
<dbReference type="OrthoDB" id="10453894at2759"/>
<keyword evidence="3" id="KW-1185">Reference proteome</keyword>
<sequence>MYKAVLAGLACSVEPSITPPAGEDRTGSGSSVSRYRAYASLPPTAVHPAFRHWDRQHSEHPQPLQSHSPKSSMSSKTSSEISEIDKETRPGVTEHWNADDFPASPNAVDSGLKRRDSSHSDLTVEEQAQFAHAVLITRAVRKSFHPRGRAATSIIQSMVSA</sequence>
<dbReference type="EMBL" id="CP090166">
    <property type="protein sequence ID" value="UJO16404.1"/>
    <property type="molecule type" value="Genomic_DNA"/>
</dbReference>
<dbReference type="Proteomes" id="UP000756132">
    <property type="component" value="Chromosome 4"/>
</dbReference>
<evidence type="ECO:0000313" key="3">
    <source>
        <dbReference type="Proteomes" id="UP000756132"/>
    </source>
</evidence>
<dbReference type="GeneID" id="71985085"/>
<protein>
    <submittedName>
        <fullName evidence="2">Uncharacterized protein</fullName>
    </submittedName>
</protein>
<evidence type="ECO:0000313" key="2">
    <source>
        <dbReference type="EMBL" id="UJO16404.1"/>
    </source>
</evidence>
<dbReference type="AlphaFoldDB" id="A0A9Q8LFS4"/>
<reference evidence="2" key="1">
    <citation type="submission" date="2021-12" db="EMBL/GenBank/DDBJ databases">
        <authorList>
            <person name="Zaccaron A."/>
            <person name="Stergiopoulos I."/>
        </authorList>
    </citation>
    <scope>NUCLEOTIDE SEQUENCE</scope>
    <source>
        <strain evidence="2">Race5_Kim</strain>
    </source>
</reference>
<dbReference type="RefSeq" id="XP_047760770.1">
    <property type="nucleotide sequence ID" value="XM_047904355.1"/>
</dbReference>
<organism evidence="2 3">
    <name type="scientific">Passalora fulva</name>
    <name type="common">Tomato leaf mold</name>
    <name type="synonym">Cladosporium fulvum</name>
    <dbReference type="NCBI Taxonomy" id="5499"/>
    <lineage>
        <taxon>Eukaryota</taxon>
        <taxon>Fungi</taxon>
        <taxon>Dikarya</taxon>
        <taxon>Ascomycota</taxon>
        <taxon>Pezizomycotina</taxon>
        <taxon>Dothideomycetes</taxon>
        <taxon>Dothideomycetidae</taxon>
        <taxon>Mycosphaerellales</taxon>
        <taxon>Mycosphaerellaceae</taxon>
        <taxon>Fulvia</taxon>
    </lineage>
</organism>
<accession>A0A9Q8LFS4</accession>